<dbReference type="Gene3D" id="1.10.443.10">
    <property type="entry name" value="Intergrase catalytic core"/>
    <property type="match status" value="1"/>
</dbReference>
<dbReference type="GO" id="GO:0006310">
    <property type="term" value="P:DNA recombination"/>
    <property type="evidence" value="ECO:0007669"/>
    <property type="project" value="UniProtKB-KW"/>
</dbReference>
<evidence type="ECO:0000259" key="3">
    <source>
        <dbReference type="PROSITE" id="PS51898"/>
    </source>
</evidence>
<dbReference type="SUPFAM" id="SSF56349">
    <property type="entry name" value="DNA breaking-rejoining enzymes"/>
    <property type="match status" value="1"/>
</dbReference>
<dbReference type="InterPro" id="IPR011010">
    <property type="entry name" value="DNA_brk_join_enz"/>
</dbReference>
<name>A0A1G9ZVD8_9FIRM</name>
<sequence>MPSKIKKRGKNSYQFFVPDGYDANGKQLGFTTTVTCDNITEAKKQYDIFKANCLHGKVLATGTKKMTLKEFYDYWTTHYAIPIAHHEATTMFLNDFLFSRIEVVLGSLMLDKIQPRHILDFFKQLSAPDAGTNDKQMSPNYIYKHYVLLNTLFTAAAKWKFLTGNPIQEITPTKKTKPIKNIPDEDDLSLFLVTLEKETTKHKLWVFAAFAKGLRREEIFGLQWDDFNFKTTVDLTRKKPTVTINRAIVYISGKPLIEKSTKTTNSHRTLVLPMFLAVLILSWKDELRAKVKKRNKRRKIFSMEDPTGPGKWVFPQVDGKKCGHPCSFTTFLRRFCINEKLKRVSPHLLRHMWGSYLIRENDIDIAEISKELGHSSKSFTWNTYIHEINSEKEKTATAMDNLINRLNPQTSLLTTKGQA</sequence>
<reference evidence="4 5" key="1">
    <citation type="submission" date="2016-10" db="EMBL/GenBank/DDBJ databases">
        <authorList>
            <person name="de Groot N.N."/>
        </authorList>
    </citation>
    <scope>NUCLEOTIDE SEQUENCE [LARGE SCALE GENOMIC DNA]</scope>
    <source>
        <strain evidence="4 5">DSM 1736</strain>
    </source>
</reference>
<keyword evidence="1" id="KW-0238">DNA-binding</keyword>
<dbReference type="InterPro" id="IPR050090">
    <property type="entry name" value="Tyrosine_recombinase_XerCD"/>
</dbReference>
<dbReference type="STRING" id="146817.SAMN04488502_11585"/>
<organism evidence="4 5">
    <name type="scientific">Dendrosporobacter quercicolus</name>
    <dbReference type="NCBI Taxonomy" id="146817"/>
    <lineage>
        <taxon>Bacteria</taxon>
        <taxon>Bacillati</taxon>
        <taxon>Bacillota</taxon>
        <taxon>Negativicutes</taxon>
        <taxon>Selenomonadales</taxon>
        <taxon>Sporomusaceae</taxon>
        <taxon>Dendrosporobacter</taxon>
    </lineage>
</organism>
<keyword evidence="5" id="KW-1185">Reference proteome</keyword>
<evidence type="ECO:0000256" key="2">
    <source>
        <dbReference type="ARBA" id="ARBA00023172"/>
    </source>
</evidence>
<dbReference type="RefSeq" id="WP_092074994.1">
    <property type="nucleotide sequence ID" value="NZ_FNHB01000015.1"/>
</dbReference>
<dbReference type="InterPro" id="IPR002104">
    <property type="entry name" value="Integrase_catalytic"/>
</dbReference>
<dbReference type="PANTHER" id="PTHR30349">
    <property type="entry name" value="PHAGE INTEGRASE-RELATED"/>
    <property type="match status" value="1"/>
</dbReference>
<evidence type="ECO:0000256" key="1">
    <source>
        <dbReference type="ARBA" id="ARBA00023125"/>
    </source>
</evidence>
<dbReference type="PROSITE" id="PS51898">
    <property type="entry name" value="TYR_RECOMBINASE"/>
    <property type="match status" value="1"/>
</dbReference>
<dbReference type="Pfam" id="PF00589">
    <property type="entry name" value="Phage_integrase"/>
    <property type="match status" value="1"/>
</dbReference>
<accession>A0A1G9ZVD8</accession>
<dbReference type="EMBL" id="FNHB01000015">
    <property type="protein sequence ID" value="SDN25582.1"/>
    <property type="molecule type" value="Genomic_DNA"/>
</dbReference>
<dbReference type="Gene3D" id="1.10.150.130">
    <property type="match status" value="1"/>
</dbReference>
<dbReference type="GO" id="GO:0015074">
    <property type="term" value="P:DNA integration"/>
    <property type="evidence" value="ECO:0007669"/>
    <property type="project" value="InterPro"/>
</dbReference>
<evidence type="ECO:0000313" key="4">
    <source>
        <dbReference type="EMBL" id="SDN25582.1"/>
    </source>
</evidence>
<dbReference type="Proteomes" id="UP000214880">
    <property type="component" value="Unassembled WGS sequence"/>
</dbReference>
<dbReference type="OrthoDB" id="9785687at2"/>
<gene>
    <name evidence="4" type="ORF">SAMN04488502_11585</name>
</gene>
<dbReference type="CDD" id="cd01189">
    <property type="entry name" value="INT_ICEBs1_C_like"/>
    <property type="match status" value="1"/>
</dbReference>
<proteinExistence type="predicted"/>
<dbReference type="AlphaFoldDB" id="A0A1G9ZVD8"/>
<protein>
    <submittedName>
        <fullName evidence="4">Phage integrase family protein</fullName>
    </submittedName>
</protein>
<feature type="domain" description="Tyr recombinase" evidence="3">
    <location>
        <begin position="177"/>
        <end position="397"/>
    </location>
</feature>
<dbReference type="InterPro" id="IPR010998">
    <property type="entry name" value="Integrase_recombinase_N"/>
</dbReference>
<dbReference type="InterPro" id="IPR013762">
    <property type="entry name" value="Integrase-like_cat_sf"/>
</dbReference>
<keyword evidence="2" id="KW-0233">DNA recombination</keyword>
<evidence type="ECO:0000313" key="5">
    <source>
        <dbReference type="Proteomes" id="UP000214880"/>
    </source>
</evidence>
<dbReference type="GO" id="GO:0003677">
    <property type="term" value="F:DNA binding"/>
    <property type="evidence" value="ECO:0007669"/>
    <property type="project" value="UniProtKB-KW"/>
</dbReference>